<accession>A0ABN7UIL0</accession>
<dbReference type="EMBL" id="CAJVQB010002676">
    <property type="protein sequence ID" value="CAG8583543.1"/>
    <property type="molecule type" value="Genomic_DNA"/>
</dbReference>
<sequence length="137" mass="15911">MSSTMSPTNTSPKFNDSIILVLEPTNDTFSIKEFFFPTTLREFSITWPFVNGKHISVEDKEGVPVEPKNFDLLEFGIDIYNEHDCKLMFRKIAVTAQIISSRKSQIYEKKIQLLEENLKTTWTKDLESDSKQIEELK</sequence>
<dbReference type="Proteomes" id="UP000789901">
    <property type="component" value="Unassembled WGS sequence"/>
</dbReference>
<reference evidence="1 2" key="1">
    <citation type="submission" date="2021-06" db="EMBL/GenBank/DDBJ databases">
        <authorList>
            <person name="Kallberg Y."/>
            <person name="Tangrot J."/>
            <person name="Rosling A."/>
        </authorList>
    </citation>
    <scope>NUCLEOTIDE SEQUENCE [LARGE SCALE GENOMIC DNA]</scope>
    <source>
        <strain evidence="1 2">120-4 pot B 10/14</strain>
    </source>
</reference>
<proteinExistence type="predicted"/>
<gene>
    <name evidence="1" type="ORF">GMARGA_LOCUS6065</name>
</gene>
<name>A0ABN7UIL0_GIGMA</name>
<evidence type="ECO:0000313" key="2">
    <source>
        <dbReference type="Proteomes" id="UP000789901"/>
    </source>
</evidence>
<feature type="non-terminal residue" evidence="1">
    <location>
        <position position="137"/>
    </location>
</feature>
<organism evidence="1 2">
    <name type="scientific">Gigaspora margarita</name>
    <dbReference type="NCBI Taxonomy" id="4874"/>
    <lineage>
        <taxon>Eukaryota</taxon>
        <taxon>Fungi</taxon>
        <taxon>Fungi incertae sedis</taxon>
        <taxon>Mucoromycota</taxon>
        <taxon>Glomeromycotina</taxon>
        <taxon>Glomeromycetes</taxon>
        <taxon>Diversisporales</taxon>
        <taxon>Gigasporaceae</taxon>
        <taxon>Gigaspora</taxon>
    </lineage>
</organism>
<keyword evidence="2" id="KW-1185">Reference proteome</keyword>
<comment type="caution">
    <text evidence="1">The sequence shown here is derived from an EMBL/GenBank/DDBJ whole genome shotgun (WGS) entry which is preliminary data.</text>
</comment>
<evidence type="ECO:0000313" key="1">
    <source>
        <dbReference type="EMBL" id="CAG8583543.1"/>
    </source>
</evidence>
<protein>
    <submittedName>
        <fullName evidence="1">12348_t:CDS:1</fullName>
    </submittedName>
</protein>